<evidence type="ECO:0000313" key="9">
    <source>
        <dbReference type="EMBL" id="KAF7283830.1"/>
    </source>
</evidence>
<sequence length="1061" mass="119192">MRFYYCCDITMYAWGSTINGELGLGGIEDEHILVPKALDWYLANTVVACSLGDNHTLFLTKEGKVYSSGNNDYGQLGHDQPRKRPRMSLFKPVTGLDAYNIIHVACGATHSAALSQWGQVFSWGSDFHGQLGHEMGEEIQPTPKIIRALASHHIVQLACGHRHTVALTNSGQILAWGANNFGQLGLGFISRCETSPTPITSLMGIPFAFITCGANHTFAISKSGAVFGWGKNLKGQLGLNDASNKIHPTQLRTLRNLKVRYITCGEEFSAFLTFDGGVFTCGAGMYGQLGHGTNSNEILPRQVIELMGSTITQIACGRQHSLALVPSRGRVYSFGIGGSGQLGVKKTNNANTPQAVLGPWVSPSGNSLLPSDNKDGANLVIQRIYAGGDHCFVSVVPQEKKIPPYDCREYSPETQILSISSSFIKTLLKISCKQPVDQDVLSFLETAFKSMACLNASFLMDDQKHYYCTSKHHGIDMQSAEETYDLIGKIENESIQNLIWTGITEDIMKQLNPNPPDVETLRVYITLPLYHEFNNPKQYQKLQKPFSKAVLGLKQQASKVVCSWWTMMTTDYFEKLINIFKNVASYILRNQRVPQGRTAYYDATLVAMLDMMTLLNKLNHGVDGLKVPYDIFHINDLHDYLDVRVDYVNWLKDSDATKLYLCNYPFVFDAHAKLMLLETDQSLQMHTAIQAATQQAMMAAIFNPTRSIAVNQFLMLNVTRDNIVEDTLREIGGVSQSDLKKPLKVKFCGEEAEDAGGVTKEFFMLLLREILDPKYGMFKEYEETRAIWFSEISLEDANVYFLIGLICGLAIYNFTIIDIPFPLALYKKLLNEPVGLNDIKDLSPSIANSLKALLDYGGEDLQDVFCLSFAINRDVYDDVITIELKPNGSNIPVTQENKNEYVSLYVDYILNKSVESQYDAFHKGFMKVCEGRVLKLFHSHELMAIVVGNENYDWHALEEAAEYKNGYKSSDPTIRYFWEVIHEMSMEDKKKFLLFLTGSYRIPIQGMKGIKIIIQPTNDDKFLPVAHTCFNLLDLPRYKTKEKLRYKLMQAIQQTQGFSLV</sequence>
<keyword evidence="5 6" id="KW-0833">Ubl conjugation pathway</keyword>
<dbReference type="PRINTS" id="PR00633">
    <property type="entry name" value="RCCNDNSATION"/>
</dbReference>
<dbReference type="OrthoDB" id="5981550at2759"/>
<dbReference type="FunFam" id="3.30.2410.10:FF:000003">
    <property type="entry name" value="probable E3 ubiquitin-protein ligase HERC4 isoform X1"/>
    <property type="match status" value="1"/>
</dbReference>
<dbReference type="Gene3D" id="2.130.10.30">
    <property type="entry name" value="Regulator of chromosome condensation 1/beta-lactamase-inhibitor protein II"/>
    <property type="match status" value="2"/>
</dbReference>
<evidence type="ECO:0000256" key="6">
    <source>
        <dbReference type="PROSITE-ProRule" id="PRU00104"/>
    </source>
</evidence>
<accession>A0A834MKU3</accession>
<dbReference type="GO" id="GO:0009966">
    <property type="term" value="P:regulation of signal transduction"/>
    <property type="evidence" value="ECO:0007669"/>
    <property type="project" value="UniProtKB-ARBA"/>
</dbReference>
<dbReference type="GO" id="GO:0005737">
    <property type="term" value="C:cytoplasm"/>
    <property type="evidence" value="ECO:0007669"/>
    <property type="project" value="UniProtKB-SubCell"/>
</dbReference>
<dbReference type="GO" id="GO:0006511">
    <property type="term" value="P:ubiquitin-dependent protein catabolic process"/>
    <property type="evidence" value="ECO:0007669"/>
    <property type="project" value="TreeGrafter"/>
</dbReference>
<dbReference type="GO" id="GO:0061630">
    <property type="term" value="F:ubiquitin protein ligase activity"/>
    <property type="evidence" value="ECO:0007669"/>
    <property type="project" value="TreeGrafter"/>
</dbReference>
<feature type="repeat" description="RCC1" evidence="7">
    <location>
        <begin position="171"/>
        <end position="223"/>
    </location>
</feature>
<protein>
    <recommendedName>
        <fullName evidence="8">HECT domain-containing protein</fullName>
    </recommendedName>
</protein>
<comment type="subcellular location">
    <subcellularLocation>
        <location evidence="1">Cytoplasm</location>
    </subcellularLocation>
</comment>
<keyword evidence="4" id="KW-0677">Repeat</keyword>
<keyword evidence="2" id="KW-0963">Cytoplasm</keyword>
<feature type="repeat" description="RCC1" evidence="7">
    <location>
        <begin position="9"/>
        <end position="62"/>
    </location>
</feature>
<dbReference type="InterPro" id="IPR051709">
    <property type="entry name" value="Ub-ligase/GTPase-reg"/>
</dbReference>
<dbReference type="InterPro" id="IPR058923">
    <property type="entry name" value="RCC1-like_dom"/>
</dbReference>
<dbReference type="PROSITE" id="PS50237">
    <property type="entry name" value="HECT"/>
    <property type="match status" value="1"/>
</dbReference>
<evidence type="ECO:0000256" key="3">
    <source>
        <dbReference type="ARBA" id="ARBA00022679"/>
    </source>
</evidence>
<feature type="repeat" description="RCC1" evidence="7">
    <location>
        <begin position="118"/>
        <end position="170"/>
    </location>
</feature>
<dbReference type="Gene3D" id="3.30.2410.10">
    <property type="entry name" value="Hect, E3 ligase catalytic domain"/>
    <property type="match status" value="1"/>
</dbReference>
<feature type="repeat" description="RCC1" evidence="7">
    <location>
        <begin position="329"/>
        <end position="397"/>
    </location>
</feature>
<feature type="domain" description="HECT" evidence="8">
    <location>
        <begin position="735"/>
        <end position="1061"/>
    </location>
</feature>
<dbReference type="PROSITE" id="PS50012">
    <property type="entry name" value="RCC1_3"/>
    <property type="match status" value="7"/>
</dbReference>
<evidence type="ECO:0000259" key="8">
    <source>
        <dbReference type="PROSITE" id="PS50237"/>
    </source>
</evidence>
<dbReference type="PANTHER" id="PTHR45622:SF76">
    <property type="entry name" value="HECT AND RLD DOMAIN CONTAINING E3 UBIQUITIN LIGASE 4, ISOFORM C"/>
    <property type="match status" value="1"/>
</dbReference>
<comment type="caution">
    <text evidence="9">The sequence shown here is derived from an EMBL/GenBank/DDBJ whole genome shotgun (WGS) entry which is preliminary data.</text>
</comment>
<dbReference type="SMART" id="SM00119">
    <property type="entry name" value="HECTc"/>
    <property type="match status" value="1"/>
</dbReference>
<dbReference type="InterPro" id="IPR035983">
    <property type="entry name" value="Hect_E3_ubiquitin_ligase"/>
</dbReference>
<dbReference type="FunFam" id="3.30.2160.10:FF:000004">
    <property type="entry name" value="probable E3 ubiquitin-protein ligase HERC4 isoform X1"/>
    <property type="match status" value="1"/>
</dbReference>
<dbReference type="AlphaFoldDB" id="A0A834MKU3"/>
<dbReference type="GO" id="GO:0016567">
    <property type="term" value="P:protein ubiquitination"/>
    <property type="evidence" value="ECO:0007669"/>
    <property type="project" value="TreeGrafter"/>
</dbReference>
<keyword evidence="3" id="KW-0808">Transferase</keyword>
<name>A0A834MKU3_RHYFE</name>
<dbReference type="InterPro" id="IPR000569">
    <property type="entry name" value="HECT_dom"/>
</dbReference>
<dbReference type="SUPFAM" id="SSF56204">
    <property type="entry name" value="Hect, E3 ligase catalytic domain"/>
    <property type="match status" value="1"/>
</dbReference>
<evidence type="ECO:0000313" key="10">
    <source>
        <dbReference type="Proteomes" id="UP000625711"/>
    </source>
</evidence>
<dbReference type="Pfam" id="PF25390">
    <property type="entry name" value="WD40_RLD"/>
    <property type="match status" value="1"/>
</dbReference>
<proteinExistence type="predicted"/>
<dbReference type="InterPro" id="IPR009091">
    <property type="entry name" value="RCC1/BLIP-II"/>
</dbReference>
<feature type="repeat" description="RCC1" evidence="7">
    <location>
        <begin position="224"/>
        <end position="275"/>
    </location>
</feature>
<feature type="repeat" description="RCC1" evidence="7">
    <location>
        <begin position="276"/>
        <end position="327"/>
    </location>
</feature>
<evidence type="ECO:0000256" key="5">
    <source>
        <dbReference type="ARBA" id="ARBA00022786"/>
    </source>
</evidence>
<evidence type="ECO:0000256" key="7">
    <source>
        <dbReference type="PROSITE-ProRule" id="PRU00235"/>
    </source>
</evidence>
<gene>
    <name evidence="9" type="ORF">GWI33_022869</name>
</gene>
<evidence type="ECO:0000256" key="1">
    <source>
        <dbReference type="ARBA" id="ARBA00004496"/>
    </source>
</evidence>
<dbReference type="SUPFAM" id="SSF50985">
    <property type="entry name" value="RCC1/BLIP-II"/>
    <property type="match status" value="1"/>
</dbReference>
<dbReference type="PANTHER" id="PTHR45622">
    <property type="entry name" value="UBIQUITIN-PROTEIN LIGASE E3A-RELATED"/>
    <property type="match status" value="1"/>
</dbReference>
<dbReference type="Pfam" id="PF00632">
    <property type="entry name" value="HECT"/>
    <property type="match status" value="1"/>
</dbReference>
<keyword evidence="10" id="KW-1185">Reference proteome</keyword>
<reference evidence="9" key="1">
    <citation type="submission" date="2020-08" db="EMBL/GenBank/DDBJ databases">
        <title>Genome sequencing and assembly of the red palm weevil Rhynchophorus ferrugineus.</title>
        <authorList>
            <person name="Dias G.B."/>
            <person name="Bergman C.M."/>
            <person name="Manee M."/>
        </authorList>
    </citation>
    <scope>NUCLEOTIDE SEQUENCE</scope>
    <source>
        <strain evidence="9">AA-2017</strain>
        <tissue evidence="9">Whole larva</tissue>
    </source>
</reference>
<dbReference type="Gene3D" id="3.90.1750.10">
    <property type="entry name" value="Hect, E3 ligase catalytic domains"/>
    <property type="match status" value="1"/>
</dbReference>
<dbReference type="EMBL" id="JAACXV010000086">
    <property type="protein sequence ID" value="KAF7283830.1"/>
    <property type="molecule type" value="Genomic_DNA"/>
</dbReference>
<dbReference type="Proteomes" id="UP000625711">
    <property type="component" value="Unassembled WGS sequence"/>
</dbReference>
<organism evidence="9 10">
    <name type="scientific">Rhynchophorus ferrugineus</name>
    <name type="common">Red palm weevil</name>
    <name type="synonym">Curculio ferrugineus</name>
    <dbReference type="NCBI Taxonomy" id="354439"/>
    <lineage>
        <taxon>Eukaryota</taxon>
        <taxon>Metazoa</taxon>
        <taxon>Ecdysozoa</taxon>
        <taxon>Arthropoda</taxon>
        <taxon>Hexapoda</taxon>
        <taxon>Insecta</taxon>
        <taxon>Pterygota</taxon>
        <taxon>Neoptera</taxon>
        <taxon>Endopterygota</taxon>
        <taxon>Coleoptera</taxon>
        <taxon>Polyphaga</taxon>
        <taxon>Cucujiformia</taxon>
        <taxon>Curculionidae</taxon>
        <taxon>Dryophthorinae</taxon>
        <taxon>Rhynchophorus</taxon>
    </lineage>
</organism>
<dbReference type="Gene3D" id="3.30.2160.10">
    <property type="entry name" value="Hect, E3 ligase catalytic domain"/>
    <property type="match status" value="1"/>
</dbReference>
<feature type="active site" description="Glycyl thioester intermediate" evidence="6">
    <location>
        <position position="1029"/>
    </location>
</feature>
<evidence type="ECO:0000256" key="4">
    <source>
        <dbReference type="ARBA" id="ARBA00022737"/>
    </source>
</evidence>
<evidence type="ECO:0000256" key="2">
    <source>
        <dbReference type="ARBA" id="ARBA00022490"/>
    </source>
</evidence>
<dbReference type="CDD" id="cd00078">
    <property type="entry name" value="HECTc"/>
    <property type="match status" value="1"/>
</dbReference>
<feature type="repeat" description="RCC1" evidence="7">
    <location>
        <begin position="63"/>
        <end position="117"/>
    </location>
</feature>
<dbReference type="InterPro" id="IPR000408">
    <property type="entry name" value="Reg_chr_condens"/>
</dbReference>
<dbReference type="PROSITE" id="PS00626">
    <property type="entry name" value="RCC1_2"/>
    <property type="match status" value="3"/>
</dbReference>